<comment type="caution">
    <text evidence="2">The sequence shown here is derived from an EMBL/GenBank/DDBJ whole genome shotgun (WGS) entry which is preliminary data.</text>
</comment>
<accession>A0AAE0BJM9</accession>
<reference evidence="2 3" key="1">
    <citation type="journal article" date="2015" name="Genome Biol. Evol.">
        <title>Comparative Genomics of a Bacterivorous Green Alga Reveals Evolutionary Causalities and Consequences of Phago-Mixotrophic Mode of Nutrition.</title>
        <authorList>
            <person name="Burns J.A."/>
            <person name="Paasch A."/>
            <person name="Narechania A."/>
            <person name="Kim E."/>
        </authorList>
    </citation>
    <scope>NUCLEOTIDE SEQUENCE [LARGE SCALE GENOMIC DNA]</scope>
    <source>
        <strain evidence="2 3">PLY_AMNH</strain>
    </source>
</reference>
<dbReference type="AlphaFoldDB" id="A0AAE0BJM9"/>
<feature type="compositionally biased region" description="Polar residues" evidence="1">
    <location>
        <begin position="14"/>
        <end position="28"/>
    </location>
</feature>
<evidence type="ECO:0000313" key="2">
    <source>
        <dbReference type="EMBL" id="KAK3236899.1"/>
    </source>
</evidence>
<sequence length="101" mass="10889">MNIQGLMLRDSPSHRTSGSELAMSTTEGNEPLAGPDDEDDIELDKDGSSLLIRKHFMLTKVHNAVKTTLPKIYNGERTGPLDTTVQSIEILIGQIAGAPST</sequence>
<evidence type="ECO:0000313" key="3">
    <source>
        <dbReference type="Proteomes" id="UP001190700"/>
    </source>
</evidence>
<proteinExistence type="predicted"/>
<dbReference type="Proteomes" id="UP001190700">
    <property type="component" value="Unassembled WGS sequence"/>
</dbReference>
<dbReference type="EMBL" id="LGRX02034777">
    <property type="protein sequence ID" value="KAK3236899.1"/>
    <property type="molecule type" value="Genomic_DNA"/>
</dbReference>
<feature type="region of interest" description="Disordered" evidence="1">
    <location>
        <begin position="1"/>
        <end position="43"/>
    </location>
</feature>
<evidence type="ECO:0000256" key="1">
    <source>
        <dbReference type="SAM" id="MobiDB-lite"/>
    </source>
</evidence>
<name>A0AAE0BJM9_9CHLO</name>
<protein>
    <submittedName>
        <fullName evidence="2">Uncharacterized protein</fullName>
    </submittedName>
</protein>
<organism evidence="2 3">
    <name type="scientific">Cymbomonas tetramitiformis</name>
    <dbReference type="NCBI Taxonomy" id="36881"/>
    <lineage>
        <taxon>Eukaryota</taxon>
        <taxon>Viridiplantae</taxon>
        <taxon>Chlorophyta</taxon>
        <taxon>Pyramimonadophyceae</taxon>
        <taxon>Pyramimonadales</taxon>
        <taxon>Pyramimonadaceae</taxon>
        <taxon>Cymbomonas</taxon>
    </lineage>
</organism>
<keyword evidence="3" id="KW-1185">Reference proteome</keyword>
<gene>
    <name evidence="2" type="ORF">CYMTET_52987</name>
</gene>